<evidence type="ECO:0000313" key="4">
    <source>
        <dbReference type="Proteomes" id="UP001203665"/>
    </source>
</evidence>
<dbReference type="RefSeq" id="WP_251604366.1">
    <property type="nucleotide sequence ID" value="NZ_JAMQJY010000001.1"/>
</dbReference>
<dbReference type="PANTHER" id="PTHR44154:SF1">
    <property type="entry name" value="QUINONE OXIDOREDUCTASE"/>
    <property type="match status" value="1"/>
</dbReference>
<proteinExistence type="predicted"/>
<accession>A0ABT0XF48</accession>
<dbReference type="PANTHER" id="PTHR44154">
    <property type="entry name" value="QUINONE OXIDOREDUCTASE"/>
    <property type="match status" value="1"/>
</dbReference>
<organism evidence="3 4">
    <name type="scientific">Alkalicoccobacillus plakortidis</name>
    <dbReference type="NCBI Taxonomy" id="444060"/>
    <lineage>
        <taxon>Bacteria</taxon>
        <taxon>Bacillati</taxon>
        <taxon>Bacillota</taxon>
        <taxon>Bacilli</taxon>
        <taxon>Bacillales</taxon>
        <taxon>Bacillaceae</taxon>
        <taxon>Alkalicoccobacillus</taxon>
    </lineage>
</organism>
<dbReference type="Proteomes" id="UP001203665">
    <property type="component" value="Unassembled WGS sequence"/>
</dbReference>
<evidence type="ECO:0000256" key="1">
    <source>
        <dbReference type="ARBA" id="ARBA00022857"/>
    </source>
</evidence>
<dbReference type="EMBL" id="JAMQJY010000001">
    <property type="protein sequence ID" value="MCM2674507.1"/>
    <property type="molecule type" value="Genomic_DNA"/>
</dbReference>
<name>A0ABT0XF48_9BACI</name>
<evidence type="ECO:0000259" key="2">
    <source>
        <dbReference type="Pfam" id="PF08240"/>
    </source>
</evidence>
<comment type="caution">
    <text evidence="3">The sequence shown here is derived from an EMBL/GenBank/DDBJ whole genome shotgun (WGS) entry which is preliminary data.</text>
</comment>
<feature type="domain" description="Alcohol dehydrogenase-like N-terminal" evidence="2">
    <location>
        <begin position="33"/>
        <end position="82"/>
    </location>
</feature>
<protein>
    <recommendedName>
        <fullName evidence="2">Alcohol dehydrogenase-like N-terminal domain-containing protein</fullName>
    </recommendedName>
</protein>
<gene>
    <name evidence="3" type="ORF">NDM98_02565</name>
</gene>
<dbReference type="Gene3D" id="3.90.180.10">
    <property type="entry name" value="Medium-chain alcohol dehydrogenases, catalytic domain"/>
    <property type="match status" value="1"/>
</dbReference>
<dbReference type="Pfam" id="PF08240">
    <property type="entry name" value="ADH_N"/>
    <property type="match status" value="1"/>
</dbReference>
<dbReference type="InterPro" id="IPR013154">
    <property type="entry name" value="ADH-like_N"/>
</dbReference>
<dbReference type="InterPro" id="IPR011032">
    <property type="entry name" value="GroES-like_sf"/>
</dbReference>
<dbReference type="InterPro" id="IPR051603">
    <property type="entry name" value="Zinc-ADH_QOR/CCCR"/>
</dbReference>
<evidence type="ECO:0000313" key="3">
    <source>
        <dbReference type="EMBL" id="MCM2674507.1"/>
    </source>
</evidence>
<keyword evidence="4" id="KW-1185">Reference proteome</keyword>
<sequence>MTINKNEMRAAQYNNYGSPDVFYEGYIAIPLVKPGEVLIRVHGTSVNSMDTMFRAGKLKILTGQKFPKGTGADFAGEVAELGVM</sequence>
<dbReference type="SUPFAM" id="SSF50129">
    <property type="entry name" value="GroES-like"/>
    <property type="match status" value="1"/>
</dbReference>
<reference evidence="3" key="1">
    <citation type="submission" date="2022-06" db="EMBL/GenBank/DDBJ databases">
        <title>Alkalicoccobacillus porphyridii sp. nov., isolated from a marine red alga, Porphyridium purpureum and reclassification of Shouchella plakortidis and Shouchella gibsonii as Alkalicoccobacillus plakortidis comb. nov. and Alkalicoccobacillus gibsonii comb. nov.</title>
        <authorList>
            <person name="Kim K.H."/>
            <person name="Lee J.K."/>
            <person name="Han D.M."/>
            <person name="Baek J.H."/>
            <person name="Jeon C.O."/>
        </authorList>
    </citation>
    <scope>NUCLEOTIDE SEQUENCE</scope>
    <source>
        <strain evidence="3">DSM 19153</strain>
    </source>
</reference>
<keyword evidence="1" id="KW-0521">NADP</keyword>